<accession>A0A0C3CNX1</accession>
<dbReference type="InterPro" id="IPR011990">
    <property type="entry name" value="TPR-like_helical_dom_sf"/>
</dbReference>
<reference evidence="3" key="2">
    <citation type="submission" date="2015-01" db="EMBL/GenBank/DDBJ databases">
        <title>Evolutionary Origins and Diversification of the Mycorrhizal Mutualists.</title>
        <authorList>
            <consortium name="DOE Joint Genome Institute"/>
            <consortium name="Mycorrhizal Genomics Consortium"/>
            <person name="Kohler A."/>
            <person name="Kuo A."/>
            <person name="Nagy L.G."/>
            <person name="Floudas D."/>
            <person name="Copeland A."/>
            <person name="Barry K.W."/>
            <person name="Cichocki N."/>
            <person name="Veneault-Fourrey C."/>
            <person name="LaButti K."/>
            <person name="Lindquist E.A."/>
            <person name="Lipzen A."/>
            <person name="Lundell T."/>
            <person name="Morin E."/>
            <person name="Murat C."/>
            <person name="Riley R."/>
            <person name="Ohm R."/>
            <person name="Sun H."/>
            <person name="Tunlid A."/>
            <person name="Henrissat B."/>
            <person name="Grigoriev I.V."/>
            <person name="Hibbett D.S."/>
            <person name="Martin F."/>
        </authorList>
    </citation>
    <scope>NUCLEOTIDE SEQUENCE [LARGE SCALE GENOMIC DNA]</scope>
    <source>
        <strain evidence="3">h7</strain>
    </source>
</reference>
<evidence type="ECO:0000313" key="2">
    <source>
        <dbReference type="EMBL" id="KIM45511.1"/>
    </source>
</evidence>
<protein>
    <submittedName>
        <fullName evidence="2">Uncharacterized protein</fullName>
    </submittedName>
</protein>
<sequence>MSENVDIKFGEVGGHEDAVYTYNDAVGLLLNLAERNHTLNNFKDLVKALASFGLNAPKMKRYEDASQVKEEVDLSLQLANKNALDEDLANSLSNLGRGLREIGFPKLAARIDSAAVSFCGKLAEVDPSVKKVLAASFHDQRDADAGNAYEEAVNLTHDEDDEESASILRKVGDDLYTMGEGEAAVPLWEQAARIYRILAGSNPVFEESLISVLGDLADHLGNADRPTQPKNFEEAQSSVGSLG</sequence>
<dbReference type="EMBL" id="KN831772">
    <property type="protein sequence ID" value="KIM45511.1"/>
    <property type="molecule type" value="Genomic_DNA"/>
</dbReference>
<organism evidence="2 3">
    <name type="scientific">Hebeloma cylindrosporum</name>
    <dbReference type="NCBI Taxonomy" id="76867"/>
    <lineage>
        <taxon>Eukaryota</taxon>
        <taxon>Fungi</taxon>
        <taxon>Dikarya</taxon>
        <taxon>Basidiomycota</taxon>
        <taxon>Agaricomycotina</taxon>
        <taxon>Agaricomycetes</taxon>
        <taxon>Agaricomycetidae</taxon>
        <taxon>Agaricales</taxon>
        <taxon>Agaricineae</taxon>
        <taxon>Hymenogastraceae</taxon>
        <taxon>Hebeloma</taxon>
    </lineage>
</organism>
<feature type="region of interest" description="Disordered" evidence="1">
    <location>
        <begin position="221"/>
        <end position="243"/>
    </location>
</feature>
<feature type="compositionally biased region" description="Polar residues" evidence="1">
    <location>
        <begin position="228"/>
        <end position="243"/>
    </location>
</feature>
<dbReference type="Gene3D" id="1.25.40.10">
    <property type="entry name" value="Tetratricopeptide repeat domain"/>
    <property type="match status" value="1"/>
</dbReference>
<keyword evidence="3" id="KW-1185">Reference proteome</keyword>
<dbReference type="SUPFAM" id="SSF48452">
    <property type="entry name" value="TPR-like"/>
    <property type="match status" value="1"/>
</dbReference>
<evidence type="ECO:0000313" key="3">
    <source>
        <dbReference type="Proteomes" id="UP000053424"/>
    </source>
</evidence>
<dbReference type="Proteomes" id="UP000053424">
    <property type="component" value="Unassembled WGS sequence"/>
</dbReference>
<dbReference type="AlphaFoldDB" id="A0A0C3CNX1"/>
<proteinExistence type="predicted"/>
<dbReference type="HOGENOM" id="CLU_1142709_0_0_1"/>
<name>A0A0C3CNX1_HEBCY</name>
<reference evidence="2 3" key="1">
    <citation type="submission" date="2014-04" db="EMBL/GenBank/DDBJ databases">
        <authorList>
            <consortium name="DOE Joint Genome Institute"/>
            <person name="Kuo A."/>
            <person name="Gay G."/>
            <person name="Dore J."/>
            <person name="Kohler A."/>
            <person name="Nagy L.G."/>
            <person name="Floudas D."/>
            <person name="Copeland A."/>
            <person name="Barry K.W."/>
            <person name="Cichocki N."/>
            <person name="Veneault-Fourrey C."/>
            <person name="LaButti K."/>
            <person name="Lindquist E.A."/>
            <person name="Lipzen A."/>
            <person name="Lundell T."/>
            <person name="Morin E."/>
            <person name="Murat C."/>
            <person name="Sun H."/>
            <person name="Tunlid A."/>
            <person name="Henrissat B."/>
            <person name="Grigoriev I.V."/>
            <person name="Hibbett D.S."/>
            <person name="Martin F."/>
            <person name="Nordberg H.P."/>
            <person name="Cantor M.N."/>
            <person name="Hua S.X."/>
        </authorList>
    </citation>
    <scope>NUCLEOTIDE SEQUENCE [LARGE SCALE GENOMIC DNA]</scope>
    <source>
        <strain evidence="3">h7</strain>
    </source>
</reference>
<evidence type="ECO:0000256" key="1">
    <source>
        <dbReference type="SAM" id="MobiDB-lite"/>
    </source>
</evidence>
<gene>
    <name evidence="2" type="ORF">M413DRAFT_24702</name>
</gene>